<sequence length="514" mass="61016">MHKPFVSLNTQTVKQLADSSKVFSRGEEYFHSGAVAKVWIEGNKLFARVLGSNGKYRVTVEDNDDKFLCHCTCPYEGENCKHIVAACLAFLDRKDELLASAKRKEGEHDDLRTQMHTLDKEDLADLLVLSLKTHKDWKNTLLHELANRFKGKGAGTVNQKIYEEQFSNHFDRVREVLQEFNEYGGGPEEEEEEAYGGLQEIVKLFKEKKLNTETKRQFIDKMFHYYDWDNSGLNDMVMEAVFESATERADWEYIIEKLKTKKEDSSYRQSLIIDIYRNHLKDDAEYLKLRQQDLQYGNDYFDLVQYWHKKGEIDKAVAVAKEGVESCERGVDDLLEHLFNHYTGKDYAAALGYLKKIFVEHQNLEQYKRLQKFARKEDWKELDRWCGDLLEKEKVFHELARIHRFNKEYDKVLAYVLANVNDNWIWDDGEREQFADELIERYPNELVPFYQKRAERHIARMGRKDYQKAAHYAKKLKGIYCKRLNQKEVWQKFIDNIRERYANRRALLEELKNL</sequence>
<accession>A0A1F7VBG0</accession>
<dbReference type="Pfam" id="PF04434">
    <property type="entry name" value="SWIM"/>
    <property type="match status" value="1"/>
</dbReference>
<evidence type="ECO:0000256" key="1">
    <source>
        <dbReference type="PROSITE-ProRule" id="PRU00325"/>
    </source>
</evidence>
<dbReference type="EMBL" id="MGER01000049">
    <property type="protein sequence ID" value="OGL87846.1"/>
    <property type="molecule type" value="Genomic_DNA"/>
</dbReference>
<dbReference type="AlphaFoldDB" id="A0A1F7VBG0"/>
<feature type="coiled-coil region" evidence="2">
    <location>
        <begin position="94"/>
        <end position="121"/>
    </location>
</feature>
<protein>
    <recommendedName>
        <fullName evidence="3">SWIM-type domain-containing protein</fullName>
    </recommendedName>
</protein>
<evidence type="ECO:0000256" key="2">
    <source>
        <dbReference type="SAM" id="Coils"/>
    </source>
</evidence>
<dbReference type="InterPro" id="IPR007527">
    <property type="entry name" value="Znf_SWIM"/>
</dbReference>
<proteinExistence type="predicted"/>
<keyword evidence="1" id="KW-0863">Zinc-finger</keyword>
<name>A0A1F7VBG0_9BACT</name>
<reference evidence="4 5" key="1">
    <citation type="journal article" date="2016" name="Nat. Commun.">
        <title>Thousands of microbial genomes shed light on interconnected biogeochemical processes in an aquifer system.</title>
        <authorList>
            <person name="Anantharaman K."/>
            <person name="Brown C.T."/>
            <person name="Hug L.A."/>
            <person name="Sharon I."/>
            <person name="Castelle C.J."/>
            <person name="Probst A.J."/>
            <person name="Thomas B.C."/>
            <person name="Singh A."/>
            <person name="Wilkins M.J."/>
            <person name="Karaoz U."/>
            <person name="Brodie E.L."/>
            <person name="Williams K.H."/>
            <person name="Hubbard S.S."/>
            <person name="Banfield J.F."/>
        </authorList>
    </citation>
    <scope>NUCLEOTIDE SEQUENCE [LARGE SCALE GENOMIC DNA]</scope>
</reference>
<keyword evidence="1" id="KW-0479">Metal-binding</keyword>
<evidence type="ECO:0000313" key="4">
    <source>
        <dbReference type="EMBL" id="OGL87846.1"/>
    </source>
</evidence>
<keyword evidence="2" id="KW-0175">Coiled coil</keyword>
<comment type="caution">
    <text evidence="4">The sequence shown here is derived from an EMBL/GenBank/DDBJ whole genome shotgun (WGS) entry which is preliminary data.</text>
</comment>
<evidence type="ECO:0000259" key="3">
    <source>
        <dbReference type="PROSITE" id="PS50966"/>
    </source>
</evidence>
<keyword evidence="1" id="KW-0862">Zinc</keyword>
<dbReference type="GO" id="GO:0008270">
    <property type="term" value="F:zinc ion binding"/>
    <property type="evidence" value="ECO:0007669"/>
    <property type="project" value="UniProtKB-KW"/>
</dbReference>
<feature type="domain" description="SWIM-type" evidence="3">
    <location>
        <begin position="56"/>
        <end position="91"/>
    </location>
</feature>
<gene>
    <name evidence="4" type="ORF">A3I42_03175</name>
</gene>
<dbReference type="Proteomes" id="UP000178264">
    <property type="component" value="Unassembled WGS sequence"/>
</dbReference>
<organism evidence="4 5">
    <name type="scientific">Candidatus Uhrbacteria bacterium RIFCSPLOWO2_02_FULL_49_11</name>
    <dbReference type="NCBI Taxonomy" id="1802409"/>
    <lineage>
        <taxon>Bacteria</taxon>
        <taxon>Candidatus Uhriibacteriota</taxon>
    </lineage>
</organism>
<dbReference type="PROSITE" id="PS50966">
    <property type="entry name" value="ZF_SWIM"/>
    <property type="match status" value="1"/>
</dbReference>
<evidence type="ECO:0000313" key="5">
    <source>
        <dbReference type="Proteomes" id="UP000178264"/>
    </source>
</evidence>